<dbReference type="KEGG" id="pgin:FRZ67_06395"/>
<keyword evidence="2" id="KW-1185">Reference proteome</keyword>
<proteinExistence type="predicted"/>
<name>A0A5B8V726_9BACT</name>
<dbReference type="EMBL" id="CP042435">
    <property type="protein sequence ID" value="QEC66945.1"/>
    <property type="molecule type" value="Genomic_DNA"/>
</dbReference>
<dbReference type="RefSeq" id="WP_147188745.1">
    <property type="nucleotide sequence ID" value="NZ_CP042435.1"/>
</dbReference>
<dbReference type="OrthoDB" id="9933626at2"/>
<accession>A0A5B8V726</accession>
<sequence>MTREELWKENIENYLELIDKYKWDQEPIIELINKLENYGLCKTFYPSNSHESLVLSMFNNYKERFDNPRVIITYVSLAKSFNIKFRDGQSTIVYDYNCESHLIENEIDKMKNWVSNID</sequence>
<protein>
    <submittedName>
        <fullName evidence="1">Uncharacterized protein</fullName>
    </submittedName>
</protein>
<organism evidence="1 2">
    <name type="scientific">Panacibacter ginsenosidivorans</name>
    <dbReference type="NCBI Taxonomy" id="1813871"/>
    <lineage>
        <taxon>Bacteria</taxon>
        <taxon>Pseudomonadati</taxon>
        <taxon>Bacteroidota</taxon>
        <taxon>Chitinophagia</taxon>
        <taxon>Chitinophagales</taxon>
        <taxon>Chitinophagaceae</taxon>
        <taxon>Panacibacter</taxon>
    </lineage>
</organism>
<dbReference type="Proteomes" id="UP000321533">
    <property type="component" value="Chromosome"/>
</dbReference>
<evidence type="ECO:0000313" key="1">
    <source>
        <dbReference type="EMBL" id="QEC66945.1"/>
    </source>
</evidence>
<evidence type="ECO:0000313" key="2">
    <source>
        <dbReference type="Proteomes" id="UP000321533"/>
    </source>
</evidence>
<dbReference type="AlphaFoldDB" id="A0A5B8V726"/>
<reference evidence="1 2" key="1">
    <citation type="journal article" date="2016" name="Int. J. Syst. Evol. Microbiol.">
        <title>Panacibacter ginsenosidivorans gen. nov., sp. nov., with ginsenoside converting activity isolated from soil of a ginseng field.</title>
        <authorList>
            <person name="Siddiqi M.Z."/>
            <person name="Muhammad Shafi S."/>
            <person name="Choi K.D."/>
            <person name="Im W.T."/>
        </authorList>
    </citation>
    <scope>NUCLEOTIDE SEQUENCE [LARGE SCALE GENOMIC DNA]</scope>
    <source>
        <strain evidence="1 2">Gsoil1550</strain>
    </source>
</reference>
<gene>
    <name evidence="1" type="ORF">FRZ67_06395</name>
</gene>